<dbReference type="EMBL" id="VFQX01000036">
    <property type="protein sequence ID" value="KAF0976993.1"/>
    <property type="molecule type" value="Genomic_DNA"/>
</dbReference>
<protein>
    <submittedName>
        <fullName evidence="1">Uncharacterized protein</fullName>
    </submittedName>
</protein>
<organism evidence="1 2">
    <name type="scientific">Naegleria fowleri</name>
    <name type="common">Brain eating amoeba</name>
    <dbReference type="NCBI Taxonomy" id="5763"/>
    <lineage>
        <taxon>Eukaryota</taxon>
        <taxon>Discoba</taxon>
        <taxon>Heterolobosea</taxon>
        <taxon>Tetramitia</taxon>
        <taxon>Eutetramitia</taxon>
        <taxon>Vahlkampfiidae</taxon>
        <taxon>Naegleria</taxon>
    </lineage>
</organism>
<dbReference type="Gene3D" id="2.120.10.30">
    <property type="entry name" value="TolB, C-terminal domain"/>
    <property type="match status" value="1"/>
</dbReference>
<dbReference type="InterPro" id="IPR011042">
    <property type="entry name" value="6-blade_b-propeller_TolB-like"/>
</dbReference>
<name>A0A6A5BGK0_NAEFO</name>
<proteinExistence type="predicted"/>
<evidence type="ECO:0000313" key="2">
    <source>
        <dbReference type="Proteomes" id="UP000444721"/>
    </source>
</evidence>
<gene>
    <name evidence="1" type="ORF">FDP41_004288</name>
</gene>
<comment type="caution">
    <text evidence="1">The sequence shown here is derived from an EMBL/GenBank/DDBJ whole genome shotgun (WGS) entry which is preliminary data.</text>
</comment>
<dbReference type="AlphaFoldDB" id="A0A6A5BGK0"/>
<dbReference type="VEuPathDB" id="AmoebaDB:NfTy_067850"/>
<dbReference type="OrthoDB" id="10396330at2759"/>
<dbReference type="RefSeq" id="XP_044561706.1">
    <property type="nucleotide sequence ID" value="XM_044707686.1"/>
</dbReference>
<dbReference type="SUPFAM" id="SSF63825">
    <property type="entry name" value="YWTD domain"/>
    <property type="match status" value="1"/>
</dbReference>
<dbReference type="GeneID" id="68111506"/>
<keyword evidence="2" id="KW-1185">Reference proteome</keyword>
<reference evidence="1 2" key="1">
    <citation type="journal article" date="2019" name="Sci. Rep.">
        <title>Nanopore sequencing improves the draft genome of the human pathogenic amoeba Naegleria fowleri.</title>
        <authorList>
            <person name="Liechti N."/>
            <person name="Schurch N."/>
            <person name="Bruggmann R."/>
            <person name="Wittwer M."/>
        </authorList>
    </citation>
    <scope>NUCLEOTIDE SEQUENCE [LARGE SCALE GENOMIC DNA]</scope>
    <source>
        <strain evidence="1 2">ATCC 30894</strain>
    </source>
</reference>
<evidence type="ECO:0000313" key="1">
    <source>
        <dbReference type="EMBL" id="KAF0976993.1"/>
    </source>
</evidence>
<accession>A0A6A5BGK0</accession>
<dbReference type="Proteomes" id="UP000444721">
    <property type="component" value="Unassembled WGS sequence"/>
</dbReference>
<dbReference type="VEuPathDB" id="AmoebaDB:NF0097310"/>
<sequence>MKLFKGRNLPFAMNIENIRVFDNQENDEFSDMGDVKISYNLNCILVSRCNQSRIDIFDLQTKAFKYFLLTPTSTPRFMCIEENYENDTSLIFDCQESVFKCNLKLCIEGAAAASNLDLVQHGKIWESHYCAWPQGIAIFRSSVFVCDILRNRVVELNISNGQFISEFTVDRAFSIAFASIPSYSALYCTDETKKYMIVTKIEKASSIQIFSQCKDDQGVCSWTSVKRLEMDSVKNPSGIVCDNKHIIVSECDYRKIQAFSLETFEFICSFDLGDIHTNSYPHGICLNESTGELFVCGADCGFDYCEVF</sequence>
<dbReference type="VEuPathDB" id="AmoebaDB:FDP41_004288"/>